<dbReference type="PANTHER" id="PTHR11439">
    <property type="entry name" value="GAG-POL-RELATED RETROTRANSPOSON"/>
    <property type="match status" value="1"/>
</dbReference>
<dbReference type="InterPro" id="IPR013103">
    <property type="entry name" value="RVT_2"/>
</dbReference>
<dbReference type="AlphaFoldDB" id="A0A9Q3D5U0"/>
<reference evidence="2" key="1">
    <citation type="submission" date="2021-03" db="EMBL/GenBank/DDBJ databases">
        <title>Draft genome sequence of rust myrtle Austropuccinia psidii MF-1, a brazilian biotype.</title>
        <authorList>
            <person name="Quecine M.C."/>
            <person name="Pachon D.M.R."/>
            <person name="Bonatelli M.L."/>
            <person name="Correr F.H."/>
            <person name="Franceschini L.M."/>
            <person name="Leite T.F."/>
            <person name="Margarido G.R.A."/>
            <person name="Almeida C.A."/>
            <person name="Ferrarezi J.A."/>
            <person name="Labate C.A."/>
        </authorList>
    </citation>
    <scope>NUCLEOTIDE SEQUENCE</scope>
    <source>
        <strain evidence="2">MF-1</strain>
    </source>
</reference>
<dbReference type="InterPro" id="IPR043502">
    <property type="entry name" value="DNA/RNA_pol_sf"/>
</dbReference>
<evidence type="ECO:0000259" key="1">
    <source>
        <dbReference type="Pfam" id="PF07727"/>
    </source>
</evidence>
<feature type="domain" description="Reverse transcriptase Ty1/copia-type" evidence="1">
    <location>
        <begin position="197"/>
        <end position="311"/>
    </location>
</feature>
<name>A0A9Q3D5U0_9BASI</name>
<protein>
    <recommendedName>
        <fullName evidence="1">Reverse transcriptase Ty1/copia-type domain-containing protein</fullName>
    </recommendedName>
</protein>
<dbReference type="EMBL" id="AVOT02014243">
    <property type="protein sequence ID" value="MBW0497536.1"/>
    <property type="molecule type" value="Genomic_DNA"/>
</dbReference>
<keyword evidence="3" id="KW-1185">Reference proteome</keyword>
<comment type="caution">
    <text evidence="2">The sequence shown here is derived from an EMBL/GenBank/DDBJ whole genome shotgun (WGS) entry which is preliminary data.</text>
</comment>
<dbReference type="Pfam" id="PF07727">
    <property type="entry name" value="RVT_2"/>
    <property type="match status" value="1"/>
</dbReference>
<organism evidence="2 3">
    <name type="scientific">Austropuccinia psidii MF-1</name>
    <dbReference type="NCBI Taxonomy" id="1389203"/>
    <lineage>
        <taxon>Eukaryota</taxon>
        <taxon>Fungi</taxon>
        <taxon>Dikarya</taxon>
        <taxon>Basidiomycota</taxon>
        <taxon>Pucciniomycotina</taxon>
        <taxon>Pucciniomycetes</taxon>
        <taxon>Pucciniales</taxon>
        <taxon>Sphaerophragmiaceae</taxon>
        <taxon>Austropuccinia</taxon>
    </lineage>
</organism>
<evidence type="ECO:0000313" key="3">
    <source>
        <dbReference type="Proteomes" id="UP000765509"/>
    </source>
</evidence>
<sequence length="422" mass="48316">MENLPNHYWAKEYNTAIFLSKQSPTPSRRNNSPYQLWNNCSPRLARDWKLALPGQEGILIGLENENNSYIILPLAKLKVVITRNAILNEKIFPHVLGARSKIPWTVTEISDHQSNQPTKNLVPSAVEPNSFFSTINCFKSAETIEQNPTYTDDLLEETVFEEVDTSHTQTELESACNNEHLVGQQQKSTNERISRLEAPLAWYTCLQEWLQNAGFVTCKLDPCIFHRKDPEKVWIFVHVDNIAIFGKNLHIFKKEIDKEFEVKDIGPADLLLGMKISQLEEGMGMDQQHFVESLLEMYGMQDCKPVSTPIVLKKHLGPTSEEERITFDPLQINFRSAVGSINYLSTATWPDLSFAVSSLSQYLEKPGIQHWRAFLHVLKYFRGTQEIALWYPRKGEEGLITYSNTDWGNCCETRRSTSGFLA</sequence>
<gene>
    <name evidence="2" type="ORF">O181_037251</name>
</gene>
<dbReference type="Proteomes" id="UP000765509">
    <property type="component" value="Unassembled WGS sequence"/>
</dbReference>
<proteinExistence type="predicted"/>
<dbReference type="SUPFAM" id="SSF56672">
    <property type="entry name" value="DNA/RNA polymerases"/>
    <property type="match status" value="1"/>
</dbReference>
<dbReference type="PANTHER" id="PTHR11439:SF467">
    <property type="entry name" value="INTEGRASE CATALYTIC DOMAIN-CONTAINING PROTEIN"/>
    <property type="match status" value="1"/>
</dbReference>
<accession>A0A9Q3D5U0</accession>
<evidence type="ECO:0000313" key="2">
    <source>
        <dbReference type="EMBL" id="MBW0497536.1"/>
    </source>
</evidence>